<feature type="region of interest" description="Disordered" evidence="1">
    <location>
        <begin position="1"/>
        <end position="65"/>
    </location>
</feature>
<feature type="compositionally biased region" description="Basic residues" evidence="1">
    <location>
        <begin position="39"/>
        <end position="48"/>
    </location>
</feature>
<protein>
    <recommendedName>
        <fullName evidence="2">25S rRNA (uridine-N(3))-methyltransferase BMT5-like domain-containing protein</fullName>
    </recommendedName>
</protein>
<name>A0A6A5QIM8_AMPQU</name>
<evidence type="ECO:0000256" key="1">
    <source>
        <dbReference type="SAM" id="MobiDB-lite"/>
    </source>
</evidence>
<feature type="domain" description="25S rRNA (uridine-N(3))-methyltransferase BMT5-like" evidence="2">
    <location>
        <begin position="75"/>
        <end position="253"/>
    </location>
</feature>
<dbReference type="EMBL" id="ML979136">
    <property type="protein sequence ID" value="KAF1915591.1"/>
    <property type="molecule type" value="Genomic_DNA"/>
</dbReference>
<dbReference type="Proteomes" id="UP000800096">
    <property type="component" value="Unassembled WGS sequence"/>
</dbReference>
<sequence length="318" mass="35146">MSKAKTKKARRELKRDGIRKIAAHQRRTAKTATTPAHAPKPHAKKHQKTTPAPAPAPIQAPQNHAAPFGPYEHILLVGEGDFSFAHSLAVHHGCANLTATSHDTRAAAHDKYPTFAATHAALTSLTPPVPLHHAIDATKLSTYKHLRCARDDAHTGWDTVVFQFPHTGGLSTHVNRQVRANQALLVAFFTSCLEAGARHGPFLRMGGRIVVTLFEGEPYSLWNVRDLARHVGLRVVESWRFDFAAFEGYRHVRTLGAIDGGGGWKGEDREARTYVFEKVPLVPDSEEEAELGVKKGKSKARARERVKRKRRGSESEDD</sequence>
<evidence type="ECO:0000313" key="4">
    <source>
        <dbReference type="Proteomes" id="UP000800096"/>
    </source>
</evidence>
<dbReference type="InterPro" id="IPR019446">
    <property type="entry name" value="BMT5-like"/>
</dbReference>
<dbReference type="AlphaFoldDB" id="A0A6A5QIM8"/>
<dbReference type="GO" id="GO:0005737">
    <property type="term" value="C:cytoplasm"/>
    <property type="evidence" value="ECO:0007669"/>
    <property type="project" value="TreeGrafter"/>
</dbReference>
<evidence type="ECO:0000259" key="2">
    <source>
        <dbReference type="Pfam" id="PF10354"/>
    </source>
</evidence>
<organism evidence="3 4">
    <name type="scientific">Ampelomyces quisqualis</name>
    <name type="common">Powdery mildew agent</name>
    <dbReference type="NCBI Taxonomy" id="50730"/>
    <lineage>
        <taxon>Eukaryota</taxon>
        <taxon>Fungi</taxon>
        <taxon>Dikarya</taxon>
        <taxon>Ascomycota</taxon>
        <taxon>Pezizomycotina</taxon>
        <taxon>Dothideomycetes</taxon>
        <taxon>Pleosporomycetidae</taxon>
        <taxon>Pleosporales</taxon>
        <taxon>Pleosporineae</taxon>
        <taxon>Phaeosphaeriaceae</taxon>
        <taxon>Ampelomyces</taxon>
    </lineage>
</organism>
<dbReference type="PANTHER" id="PTHR11538">
    <property type="entry name" value="PHENYLALANYL-TRNA SYNTHETASE"/>
    <property type="match status" value="1"/>
</dbReference>
<feature type="compositionally biased region" description="Basic residues" evidence="1">
    <location>
        <begin position="1"/>
        <end position="12"/>
    </location>
</feature>
<dbReference type="Pfam" id="PF10354">
    <property type="entry name" value="BMT5-like"/>
    <property type="match status" value="1"/>
</dbReference>
<gene>
    <name evidence="3" type="ORF">BDU57DRAFT_557698</name>
</gene>
<evidence type="ECO:0000313" key="3">
    <source>
        <dbReference type="EMBL" id="KAF1915591.1"/>
    </source>
</evidence>
<dbReference type="OrthoDB" id="273345at2759"/>
<keyword evidence="4" id="KW-1185">Reference proteome</keyword>
<dbReference type="PANTHER" id="PTHR11538:SF26">
    <property type="entry name" value="FERREDOXIN-FOLD ANTICODON-BINDING DOMAIN-CONTAINING PROTEIN 1"/>
    <property type="match status" value="1"/>
</dbReference>
<proteinExistence type="predicted"/>
<reference evidence="3" key="1">
    <citation type="journal article" date="2020" name="Stud. Mycol.">
        <title>101 Dothideomycetes genomes: a test case for predicting lifestyles and emergence of pathogens.</title>
        <authorList>
            <person name="Haridas S."/>
            <person name="Albert R."/>
            <person name="Binder M."/>
            <person name="Bloem J."/>
            <person name="Labutti K."/>
            <person name="Salamov A."/>
            <person name="Andreopoulos B."/>
            <person name="Baker S."/>
            <person name="Barry K."/>
            <person name="Bills G."/>
            <person name="Bluhm B."/>
            <person name="Cannon C."/>
            <person name="Castanera R."/>
            <person name="Culley D."/>
            <person name="Daum C."/>
            <person name="Ezra D."/>
            <person name="Gonzalez J."/>
            <person name="Henrissat B."/>
            <person name="Kuo A."/>
            <person name="Liang C."/>
            <person name="Lipzen A."/>
            <person name="Lutzoni F."/>
            <person name="Magnuson J."/>
            <person name="Mondo S."/>
            <person name="Nolan M."/>
            <person name="Ohm R."/>
            <person name="Pangilinan J."/>
            <person name="Park H.-J."/>
            <person name="Ramirez L."/>
            <person name="Alfaro M."/>
            <person name="Sun H."/>
            <person name="Tritt A."/>
            <person name="Yoshinaga Y."/>
            <person name="Zwiers L.-H."/>
            <person name="Turgeon B."/>
            <person name="Goodwin S."/>
            <person name="Spatafora J."/>
            <person name="Crous P."/>
            <person name="Grigoriev I."/>
        </authorList>
    </citation>
    <scope>NUCLEOTIDE SEQUENCE</scope>
    <source>
        <strain evidence="3">HMLAC05119</strain>
    </source>
</reference>
<feature type="compositionally biased region" description="Basic residues" evidence="1">
    <location>
        <begin position="294"/>
        <end position="311"/>
    </location>
</feature>
<accession>A0A6A5QIM8</accession>
<feature type="region of interest" description="Disordered" evidence="1">
    <location>
        <begin position="285"/>
        <end position="318"/>
    </location>
</feature>
<dbReference type="GO" id="GO:0070042">
    <property type="term" value="F:rRNA (uridine-N3-)-methyltransferase activity"/>
    <property type="evidence" value="ECO:0007669"/>
    <property type="project" value="InterPro"/>
</dbReference>
<dbReference type="GO" id="GO:0070475">
    <property type="term" value="P:rRNA base methylation"/>
    <property type="evidence" value="ECO:0007669"/>
    <property type="project" value="InterPro"/>
</dbReference>